<dbReference type="PIRSF" id="PIRSF000548">
    <property type="entry name" value="PK_regulatory"/>
    <property type="match status" value="1"/>
</dbReference>
<evidence type="ECO:0000256" key="2">
    <source>
        <dbReference type="ARBA" id="ARBA00022553"/>
    </source>
</evidence>
<dbReference type="InterPro" id="IPR018490">
    <property type="entry name" value="cNMP-bd_dom_sf"/>
</dbReference>
<dbReference type="InterPro" id="IPR018488">
    <property type="entry name" value="cNMP-bd_CS"/>
</dbReference>
<dbReference type="PROSITE" id="PS50042">
    <property type="entry name" value="CNMP_BINDING_3"/>
    <property type="match status" value="2"/>
</dbReference>
<keyword evidence="6" id="KW-0114">cAMP</keyword>
<dbReference type="Pfam" id="PF02197">
    <property type="entry name" value="RIIa"/>
    <property type="match status" value="1"/>
</dbReference>
<evidence type="ECO:0000256" key="5">
    <source>
        <dbReference type="ARBA" id="ARBA00022741"/>
    </source>
</evidence>
<reference evidence="9 10" key="1">
    <citation type="submission" date="2021-04" db="EMBL/GenBank/DDBJ databases">
        <authorList>
            <person name="Bliznina A."/>
        </authorList>
    </citation>
    <scope>NUCLEOTIDE SEQUENCE [LARGE SCALE GENOMIC DNA]</scope>
</reference>
<keyword evidence="2" id="KW-0597">Phosphoprotein</keyword>
<dbReference type="SUPFAM" id="SSF47391">
    <property type="entry name" value="Dimerization-anchoring domain of cAMP-dependent PK regulatory subunit"/>
    <property type="match status" value="1"/>
</dbReference>
<evidence type="ECO:0000256" key="7">
    <source>
        <dbReference type="SAM" id="MobiDB-lite"/>
    </source>
</evidence>
<dbReference type="CDD" id="cd00038">
    <property type="entry name" value="CAP_ED"/>
    <property type="match status" value="2"/>
</dbReference>
<evidence type="ECO:0000313" key="10">
    <source>
        <dbReference type="Proteomes" id="UP001158576"/>
    </source>
</evidence>
<evidence type="ECO:0000256" key="6">
    <source>
        <dbReference type="ARBA" id="ARBA00023149"/>
    </source>
</evidence>
<dbReference type="SUPFAM" id="SSF51206">
    <property type="entry name" value="cAMP-binding domain-like"/>
    <property type="match status" value="2"/>
</dbReference>
<dbReference type="PROSITE" id="PS00888">
    <property type="entry name" value="CNMP_BINDING_1"/>
    <property type="match status" value="1"/>
</dbReference>
<feature type="compositionally biased region" description="Low complexity" evidence="7">
    <location>
        <begin position="381"/>
        <end position="399"/>
    </location>
</feature>
<evidence type="ECO:0000256" key="3">
    <source>
        <dbReference type="ARBA" id="ARBA00022566"/>
    </source>
</evidence>
<protein>
    <submittedName>
        <fullName evidence="9">Oidioi.mRNA.OKI2018_I69.PAR.g11221.t1.cds</fullName>
    </submittedName>
</protein>
<dbReference type="InterPro" id="IPR050503">
    <property type="entry name" value="cAMP-dep_PK_reg_su-like"/>
</dbReference>
<dbReference type="EMBL" id="OU015568">
    <property type="protein sequence ID" value="CAG5086475.1"/>
    <property type="molecule type" value="Genomic_DNA"/>
</dbReference>
<accession>A0ABN7RYA1</accession>
<dbReference type="SMART" id="SM00100">
    <property type="entry name" value="cNMP"/>
    <property type="match status" value="2"/>
</dbReference>
<dbReference type="PANTHER" id="PTHR11635:SF152">
    <property type="entry name" value="CAMP-DEPENDENT PROTEIN KINASE TYPE I REGULATORY SUBUNIT-RELATED"/>
    <property type="match status" value="1"/>
</dbReference>
<dbReference type="Pfam" id="PF00027">
    <property type="entry name" value="cNMP_binding"/>
    <property type="match status" value="2"/>
</dbReference>
<dbReference type="InterPro" id="IPR014710">
    <property type="entry name" value="RmlC-like_jellyroll"/>
</dbReference>
<keyword evidence="10" id="KW-1185">Reference proteome</keyword>
<dbReference type="CDD" id="cd12099">
    <property type="entry name" value="DD_RII_PKA"/>
    <property type="match status" value="1"/>
</dbReference>
<feature type="region of interest" description="Disordered" evidence="7">
    <location>
        <begin position="45"/>
        <end position="75"/>
    </location>
</feature>
<feature type="domain" description="Cyclic nucleotide-binding" evidence="8">
    <location>
        <begin position="133"/>
        <end position="252"/>
    </location>
</feature>
<organism evidence="9 10">
    <name type="scientific">Oikopleura dioica</name>
    <name type="common">Tunicate</name>
    <dbReference type="NCBI Taxonomy" id="34765"/>
    <lineage>
        <taxon>Eukaryota</taxon>
        <taxon>Metazoa</taxon>
        <taxon>Chordata</taxon>
        <taxon>Tunicata</taxon>
        <taxon>Appendicularia</taxon>
        <taxon>Copelata</taxon>
        <taxon>Oikopleuridae</taxon>
        <taxon>Oikopleura</taxon>
    </lineage>
</organism>
<evidence type="ECO:0000313" key="9">
    <source>
        <dbReference type="EMBL" id="CAG5086475.1"/>
    </source>
</evidence>
<comment type="similarity">
    <text evidence="1">Belongs to the cAMP-dependent kinase regulatory chain family.</text>
</comment>
<dbReference type="InterPro" id="IPR003117">
    <property type="entry name" value="cAMP_dep_PK_reg_su_I/II_a/b"/>
</dbReference>
<gene>
    <name evidence="9" type="ORF">OKIOD_LOCUS2779</name>
</gene>
<feature type="region of interest" description="Disordered" evidence="7">
    <location>
        <begin position="87"/>
        <end position="116"/>
    </location>
</feature>
<feature type="domain" description="Cyclic nucleotide-binding" evidence="8">
    <location>
        <begin position="255"/>
        <end position="376"/>
    </location>
</feature>
<keyword evidence="3" id="KW-0116">cAMP-binding</keyword>
<dbReference type="InterPro" id="IPR012198">
    <property type="entry name" value="cAMP_dep_PK_reg_su"/>
</dbReference>
<keyword evidence="4" id="KW-0677">Repeat</keyword>
<dbReference type="PRINTS" id="PR00103">
    <property type="entry name" value="CAMPKINASE"/>
</dbReference>
<dbReference type="PANTHER" id="PTHR11635">
    <property type="entry name" value="CAMP-DEPENDENT PROTEIN KINASE REGULATORY CHAIN"/>
    <property type="match status" value="1"/>
</dbReference>
<evidence type="ECO:0000256" key="1">
    <source>
        <dbReference type="ARBA" id="ARBA00005753"/>
    </source>
</evidence>
<name>A0ABN7RYA1_OIKDI</name>
<proteinExistence type="inferred from homology"/>
<dbReference type="Proteomes" id="UP001158576">
    <property type="component" value="Chromosome PAR"/>
</dbReference>
<dbReference type="InterPro" id="IPR000595">
    <property type="entry name" value="cNMP-bd_dom"/>
</dbReference>
<feature type="compositionally biased region" description="Acidic residues" evidence="7">
    <location>
        <begin position="61"/>
        <end position="75"/>
    </location>
</feature>
<feature type="compositionally biased region" description="Acidic residues" evidence="7">
    <location>
        <begin position="100"/>
        <end position="109"/>
    </location>
</feature>
<feature type="region of interest" description="Disordered" evidence="7">
    <location>
        <begin position="379"/>
        <end position="399"/>
    </location>
</feature>
<dbReference type="PROSITE" id="PS00889">
    <property type="entry name" value="CNMP_BINDING_2"/>
    <property type="match status" value="1"/>
</dbReference>
<dbReference type="Gene3D" id="2.60.120.10">
    <property type="entry name" value="Jelly Rolls"/>
    <property type="match status" value="2"/>
</dbReference>
<dbReference type="Gene3D" id="1.20.890.10">
    <property type="entry name" value="cAMP-dependent protein kinase regulatory subunit, dimerization-anchoring domain"/>
    <property type="match status" value="1"/>
</dbReference>
<evidence type="ECO:0000256" key="4">
    <source>
        <dbReference type="ARBA" id="ARBA00022737"/>
    </source>
</evidence>
<sequence>MGDPRPDIPIPQGLQQLMQDFVVTVLREQPDDVVGMAAEYFTKLKESREEMSSGSKVNFEQPEDEDDEDMPEDEEFLRRMREKQKYGRRKSVSAEGYDPDKDDEDDDAEERIVNPKSDEQRNRLIAACQKVLLFNRLDKDQFNQVLDAMFEHVCQPGENVINEGDDGDNFYVIESGNYDVYKLINGDNLKVASYDNQGSFGELALMYNAPRAATVSSVDGGTLWALDRQTYVRIIVRANAKKRRLYEQFLSQVHILQTLEEFERQKVADAMEPKDFEDGEIIIQQGDTKLDYFYFVMEGEVKYVLTDDDGVEKEIKRDSTGGYFGELALIQDKPRAVTVAAVGATKCGCLDVQAFERLLGPCKEIMKRNVDLYAKELEQVSSKPPAEASEASDAPETSD</sequence>
<dbReference type="SMART" id="SM00394">
    <property type="entry name" value="RIIa"/>
    <property type="match status" value="1"/>
</dbReference>
<evidence type="ECO:0000259" key="8">
    <source>
        <dbReference type="PROSITE" id="PS50042"/>
    </source>
</evidence>
<keyword evidence="5" id="KW-0547">Nucleotide-binding</keyword>